<dbReference type="PANTHER" id="PTHR43968:SF6">
    <property type="entry name" value="GLUTATHIONE S-TRANSFERASE OMEGA"/>
    <property type="match status" value="1"/>
</dbReference>
<dbReference type="GO" id="GO:0004364">
    <property type="term" value="F:glutathione transferase activity"/>
    <property type="evidence" value="ECO:0007669"/>
    <property type="project" value="InterPro"/>
</dbReference>
<evidence type="ECO:0000256" key="1">
    <source>
        <dbReference type="ARBA" id="ARBA00023002"/>
    </source>
</evidence>
<evidence type="ECO:0000259" key="3">
    <source>
        <dbReference type="PROSITE" id="PS50405"/>
    </source>
</evidence>
<proteinExistence type="predicted"/>
<dbReference type="AlphaFoldDB" id="A0A5J6N2J8"/>
<dbReference type="PANTHER" id="PTHR43968">
    <property type="match status" value="1"/>
</dbReference>
<evidence type="ECO:0000313" key="5">
    <source>
        <dbReference type="Proteomes" id="UP000325797"/>
    </source>
</evidence>
<sequence length="229" mass="26330">MANYRLVSFKTCPWVQRAAIVLREKKIPFEFQHIEPDNRPDWFRAISPHNKVPVLRIDDRISLFESASIAEYLDETHAPRLHPEDPVERAINRAWIEYMPTFVDLTSGHAYVDSEAEFEKAVAAVPGAFAKLETAIEARKGGPFFNGARYSLVDAAYAPFLQRHLFLERIRKIGQIDRFPRVKAWAVALSERPSTHSFPPAEFEAMYRASVKKRNKWISQFVTEKAAAE</sequence>
<dbReference type="InterPro" id="IPR005442">
    <property type="entry name" value="GST_omega"/>
</dbReference>
<dbReference type="PROSITE" id="PS50405">
    <property type="entry name" value="GST_CTER"/>
    <property type="match status" value="1"/>
</dbReference>
<accession>A0A5J6N2J8</accession>
<dbReference type="InterPro" id="IPR050983">
    <property type="entry name" value="GST_Omega/HSP26"/>
</dbReference>
<dbReference type="SUPFAM" id="SSF52833">
    <property type="entry name" value="Thioredoxin-like"/>
    <property type="match status" value="1"/>
</dbReference>
<dbReference type="InterPro" id="IPR010987">
    <property type="entry name" value="Glutathione-S-Trfase_C-like"/>
</dbReference>
<dbReference type="RefSeq" id="WP_191909131.1">
    <property type="nucleotide sequence ID" value="NZ_CP042582.1"/>
</dbReference>
<keyword evidence="4" id="KW-0808">Transferase</keyword>
<gene>
    <name evidence="4" type="ORF">FRZ61_41490</name>
</gene>
<feature type="domain" description="GST N-terminal" evidence="2">
    <location>
        <begin position="2"/>
        <end position="81"/>
    </location>
</feature>
<dbReference type="Proteomes" id="UP000325797">
    <property type="component" value="Chromosome"/>
</dbReference>
<dbReference type="InterPro" id="IPR004045">
    <property type="entry name" value="Glutathione_S-Trfase_N"/>
</dbReference>
<dbReference type="PRINTS" id="PR01625">
    <property type="entry name" value="GSTRNSFRASEO"/>
</dbReference>
<dbReference type="Pfam" id="PF13417">
    <property type="entry name" value="GST_N_3"/>
    <property type="match status" value="1"/>
</dbReference>
<dbReference type="CDD" id="cd00299">
    <property type="entry name" value="GST_C_family"/>
    <property type="match status" value="1"/>
</dbReference>
<dbReference type="SFLD" id="SFLDS00019">
    <property type="entry name" value="Glutathione_Transferase_(cytos"/>
    <property type="match status" value="1"/>
</dbReference>
<dbReference type="GO" id="GO:0045174">
    <property type="term" value="F:glutathione dehydrogenase (ascorbate) activity"/>
    <property type="evidence" value="ECO:0007669"/>
    <property type="project" value="UniProtKB-ARBA"/>
</dbReference>
<dbReference type="InterPro" id="IPR036249">
    <property type="entry name" value="Thioredoxin-like_sf"/>
</dbReference>
<dbReference type="InterPro" id="IPR036282">
    <property type="entry name" value="Glutathione-S-Trfase_C_sf"/>
</dbReference>
<name>A0A5J6N2J8_9PROT</name>
<evidence type="ECO:0000259" key="2">
    <source>
        <dbReference type="PROSITE" id="PS50404"/>
    </source>
</evidence>
<dbReference type="InterPro" id="IPR040079">
    <property type="entry name" value="Glutathione_S-Trfase"/>
</dbReference>
<dbReference type="PROSITE" id="PS50404">
    <property type="entry name" value="GST_NTER"/>
    <property type="match status" value="1"/>
</dbReference>
<evidence type="ECO:0000313" key="4">
    <source>
        <dbReference type="EMBL" id="QEX24208.1"/>
    </source>
</evidence>
<feature type="domain" description="GST C-terminal" evidence="3">
    <location>
        <begin position="85"/>
        <end position="219"/>
    </location>
</feature>
<dbReference type="Gene3D" id="3.40.30.10">
    <property type="entry name" value="Glutaredoxin"/>
    <property type="match status" value="1"/>
</dbReference>
<keyword evidence="5" id="KW-1185">Reference proteome</keyword>
<dbReference type="Gene3D" id="1.20.1050.10">
    <property type="match status" value="1"/>
</dbReference>
<dbReference type="CDD" id="cd00570">
    <property type="entry name" value="GST_N_family"/>
    <property type="match status" value="1"/>
</dbReference>
<keyword evidence="1" id="KW-0560">Oxidoreductase</keyword>
<protein>
    <submittedName>
        <fullName evidence="4">Glutathione S-transferase</fullName>
    </submittedName>
</protein>
<dbReference type="Pfam" id="PF13410">
    <property type="entry name" value="GST_C_2"/>
    <property type="match status" value="1"/>
</dbReference>
<dbReference type="GO" id="GO:0005737">
    <property type="term" value="C:cytoplasm"/>
    <property type="evidence" value="ECO:0007669"/>
    <property type="project" value="InterPro"/>
</dbReference>
<dbReference type="SUPFAM" id="SSF47616">
    <property type="entry name" value="GST C-terminal domain-like"/>
    <property type="match status" value="1"/>
</dbReference>
<dbReference type="KEGG" id="hadh:FRZ61_41490"/>
<reference evidence="4 5" key="1">
    <citation type="submission" date="2019-08" db="EMBL/GenBank/DDBJ databases">
        <title>Hyperibacter terrae gen. nov., sp. nov. and Hyperibacter viscosus sp. nov., two new members in the family Rhodospirillaceae isolated from the rhizosphere of Hypericum perforatum.</title>
        <authorList>
            <person name="Noviana Z."/>
        </authorList>
    </citation>
    <scope>NUCLEOTIDE SEQUENCE [LARGE SCALE GENOMIC DNA]</scope>
    <source>
        <strain evidence="4 5">R5959</strain>
    </source>
</reference>
<dbReference type="SFLD" id="SFLDG00358">
    <property type="entry name" value="Main_(cytGST)"/>
    <property type="match status" value="1"/>
</dbReference>
<organism evidence="4 5">
    <name type="scientific">Hypericibacter adhaerens</name>
    <dbReference type="NCBI Taxonomy" id="2602016"/>
    <lineage>
        <taxon>Bacteria</taxon>
        <taxon>Pseudomonadati</taxon>
        <taxon>Pseudomonadota</taxon>
        <taxon>Alphaproteobacteria</taxon>
        <taxon>Rhodospirillales</taxon>
        <taxon>Dongiaceae</taxon>
        <taxon>Hypericibacter</taxon>
    </lineage>
</organism>
<dbReference type="EMBL" id="CP042582">
    <property type="protein sequence ID" value="QEX24208.1"/>
    <property type="molecule type" value="Genomic_DNA"/>
</dbReference>